<keyword evidence="2" id="KW-1185">Reference proteome</keyword>
<dbReference type="AlphaFoldDB" id="A0A2I0VJW3"/>
<evidence type="ECO:0000313" key="2">
    <source>
        <dbReference type="Proteomes" id="UP000233837"/>
    </source>
</evidence>
<dbReference type="EMBL" id="KZ503465">
    <property type="protein sequence ID" value="PKU63706.1"/>
    <property type="molecule type" value="Genomic_DNA"/>
</dbReference>
<evidence type="ECO:0000313" key="1">
    <source>
        <dbReference type="EMBL" id="PKU63706.1"/>
    </source>
</evidence>
<organism evidence="1 2">
    <name type="scientific">Dendrobium catenatum</name>
    <dbReference type="NCBI Taxonomy" id="906689"/>
    <lineage>
        <taxon>Eukaryota</taxon>
        <taxon>Viridiplantae</taxon>
        <taxon>Streptophyta</taxon>
        <taxon>Embryophyta</taxon>
        <taxon>Tracheophyta</taxon>
        <taxon>Spermatophyta</taxon>
        <taxon>Magnoliopsida</taxon>
        <taxon>Liliopsida</taxon>
        <taxon>Asparagales</taxon>
        <taxon>Orchidaceae</taxon>
        <taxon>Epidendroideae</taxon>
        <taxon>Malaxideae</taxon>
        <taxon>Dendrobiinae</taxon>
        <taxon>Dendrobium</taxon>
    </lineage>
</organism>
<gene>
    <name evidence="1" type="ORF">MA16_Dca014265</name>
</gene>
<reference evidence="1 2" key="1">
    <citation type="journal article" date="2016" name="Sci. Rep.">
        <title>The Dendrobium catenatum Lindl. genome sequence provides insights into polysaccharide synthase, floral development and adaptive evolution.</title>
        <authorList>
            <person name="Zhang G.Q."/>
            <person name="Xu Q."/>
            <person name="Bian C."/>
            <person name="Tsai W.C."/>
            <person name="Yeh C.M."/>
            <person name="Liu K.W."/>
            <person name="Yoshida K."/>
            <person name="Zhang L.S."/>
            <person name="Chang S.B."/>
            <person name="Chen F."/>
            <person name="Shi Y."/>
            <person name="Su Y.Y."/>
            <person name="Zhang Y.Q."/>
            <person name="Chen L.J."/>
            <person name="Yin Y."/>
            <person name="Lin M."/>
            <person name="Huang H."/>
            <person name="Deng H."/>
            <person name="Wang Z.W."/>
            <person name="Zhu S.L."/>
            <person name="Zhao X."/>
            <person name="Deng C."/>
            <person name="Niu S.C."/>
            <person name="Huang J."/>
            <person name="Wang M."/>
            <person name="Liu G.H."/>
            <person name="Yang H.J."/>
            <person name="Xiao X.J."/>
            <person name="Hsiao Y.Y."/>
            <person name="Wu W.L."/>
            <person name="Chen Y.Y."/>
            <person name="Mitsuda N."/>
            <person name="Ohme-Takagi M."/>
            <person name="Luo Y.B."/>
            <person name="Van de Peer Y."/>
            <person name="Liu Z.J."/>
        </authorList>
    </citation>
    <scope>NUCLEOTIDE SEQUENCE [LARGE SCALE GENOMIC DNA]</scope>
    <source>
        <tissue evidence="1">The whole plant</tissue>
    </source>
</reference>
<accession>A0A2I0VJW3</accession>
<dbReference type="Proteomes" id="UP000233837">
    <property type="component" value="Unassembled WGS sequence"/>
</dbReference>
<name>A0A2I0VJW3_9ASPA</name>
<proteinExistence type="predicted"/>
<sequence>MEISWCRLLEKRWTSDLVVASLCNHPLLTGRWPAAVYYFCKEDGHKQAIISCSPFNSTSYRGLNLIPIDYIAQNGRNSGARTTLLKAVWIESSLSAIPIIPAASNGLKCSGTHMPSFSVLFPVFSCCSPFDGQFGNGGCTHLIFAGVCVKANG</sequence>
<protein>
    <submittedName>
        <fullName evidence="1">Uncharacterized protein</fullName>
    </submittedName>
</protein>
<reference evidence="1 2" key="2">
    <citation type="journal article" date="2017" name="Nature">
        <title>The Apostasia genome and the evolution of orchids.</title>
        <authorList>
            <person name="Zhang G.Q."/>
            <person name="Liu K.W."/>
            <person name="Li Z."/>
            <person name="Lohaus R."/>
            <person name="Hsiao Y.Y."/>
            <person name="Niu S.C."/>
            <person name="Wang J.Y."/>
            <person name="Lin Y.C."/>
            <person name="Xu Q."/>
            <person name="Chen L.J."/>
            <person name="Yoshida K."/>
            <person name="Fujiwara S."/>
            <person name="Wang Z.W."/>
            <person name="Zhang Y.Q."/>
            <person name="Mitsuda N."/>
            <person name="Wang M."/>
            <person name="Liu G.H."/>
            <person name="Pecoraro L."/>
            <person name="Huang H.X."/>
            <person name="Xiao X.J."/>
            <person name="Lin M."/>
            <person name="Wu X.Y."/>
            <person name="Wu W.L."/>
            <person name="Chen Y.Y."/>
            <person name="Chang S.B."/>
            <person name="Sakamoto S."/>
            <person name="Ohme-Takagi M."/>
            <person name="Yagi M."/>
            <person name="Zeng S.J."/>
            <person name="Shen C.Y."/>
            <person name="Yeh C.M."/>
            <person name="Luo Y.B."/>
            <person name="Tsai W.C."/>
            <person name="Van de Peer Y."/>
            <person name="Liu Z.J."/>
        </authorList>
    </citation>
    <scope>NUCLEOTIDE SEQUENCE [LARGE SCALE GENOMIC DNA]</scope>
    <source>
        <tissue evidence="1">The whole plant</tissue>
    </source>
</reference>